<feature type="region of interest" description="Disordered" evidence="1">
    <location>
        <begin position="22"/>
        <end position="43"/>
    </location>
</feature>
<dbReference type="EMBL" id="MT142516">
    <property type="protein sequence ID" value="QJA83749.1"/>
    <property type="molecule type" value="Genomic_DNA"/>
</dbReference>
<gene>
    <name evidence="3" type="ORF">MM415A00259_0074</name>
    <name evidence="2" type="ORF">MM415B00452_0070</name>
</gene>
<dbReference type="EMBL" id="MT141529">
    <property type="protein sequence ID" value="QJA64969.1"/>
    <property type="molecule type" value="Genomic_DNA"/>
</dbReference>
<reference evidence="3" key="1">
    <citation type="submission" date="2020-03" db="EMBL/GenBank/DDBJ databases">
        <title>The deep terrestrial virosphere.</title>
        <authorList>
            <person name="Holmfeldt K."/>
            <person name="Nilsson E."/>
            <person name="Simone D."/>
            <person name="Lopez-Fernandez M."/>
            <person name="Wu X."/>
            <person name="de Brujin I."/>
            <person name="Lundin D."/>
            <person name="Andersson A."/>
            <person name="Bertilsson S."/>
            <person name="Dopson M."/>
        </authorList>
    </citation>
    <scope>NUCLEOTIDE SEQUENCE</scope>
    <source>
        <strain evidence="3">MM415A00259</strain>
        <strain evidence="2">MM415B00452</strain>
    </source>
</reference>
<dbReference type="AlphaFoldDB" id="A0A6M3KNV2"/>
<protein>
    <submittedName>
        <fullName evidence="3">Uncharacterized protein</fullName>
    </submittedName>
</protein>
<name>A0A6M3KNV2_9ZZZZ</name>
<accession>A0A6M3KNV2</accession>
<organism evidence="3">
    <name type="scientific">viral metagenome</name>
    <dbReference type="NCBI Taxonomy" id="1070528"/>
    <lineage>
        <taxon>unclassified sequences</taxon>
        <taxon>metagenomes</taxon>
        <taxon>organismal metagenomes</taxon>
    </lineage>
</organism>
<proteinExistence type="predicted"/>
<evidence type="ECO:0000313" key="2">
    <source>
        <dbReference type="EMBL" id="QJA64969.1"/>
    </source>
</evidence>
<evidence type="ECO:0000256" key="1">
    <source>
        <dbReference type="SAM" id="MobiDB-lite"/>
    </source>
</evidence>
<evidence type="ECO:0000313" key="3">
    <source>
        <dbReference type="EMBL" id="QJA83749.1"/>
    </source>
</evidence>
<sequence length="43" mass="5314">MPEKKYITGQWTKKRWDEHLAKMDNKKKKPKKRNINEIMSKAR</sequence>